<reference evidence="1" key="1">
    <citation type="submission" date="2014-11" db="EMBL/GenBank/DDBJ databases">
        <authorList>
            <person name="Amaro Gonzalez C."/>
        </authorList>
    </citation>
    <scope>NUCLEOTIDE SEQUENCE</scope>
</reference>
<proteinExistence type="predicted"/>
<name>A0A0E9UD74_ANGAN</name>
<accession>A0A0E9UD74</accession>
<dbReference type="EMBL" id="GBXM01044860">
    <property type="protein sequence ID" value="JAH63717.1"/>
    <property type="molecule type" value="Transcribed_RNA"/>
</dbReference>
<protein>
    <submittedName>
        <fullName evidence="1">Uncharacterized protein</fullName>
    </submittedName>
</protein>
<organism evidence="1">
    <name type="scientific">Anguilla anguilla</name>
    <name type="common">European freshwater eel</name>
    <name type="synonym">Muraena anguilla</name>
    <dbReference type="NCBI Taxonomy" id="7936"/>
    <lineage>
        <taxon>Eukaryota</taxon>
        <taxon>Metazoa</taxon>
        <taxon>Chordata</taxon>
        <taxon>Craniata</taxon>
        <taxon>Vertebrata</taxon>
        <taxon>Euteleostomi</taxon>
        <taxon>Actinopterygii</taxon>
        <taxon>Neopterygii</taxon>
        <taxon>Teleostei</taxon>
        <taxon>Anguilliformes</taxon>
        <taxon>Anguillidae</taxon>
        <taxon>Anguilla</taxon>
    </lineage>
</organism>
<sequence length="11" mass="1213">MNTSGLNQAMF</sequence>
<evidence type="ECO:0000313" key="1">
    <source>
        <dbReference type="EMBL" id="JAH63717.1"/>
    </source>
</evidence>
<reference evidence="1" key="2">
    <citation type="journal article" date="2015" name="Fish Shellfish Immunol.">
        <title>Early steps in the European eel (Anguilla anguilla)-Vibrio vulnificus interaction in the gills: Role of the RtxA13 toxin.</title>
        <authorList>
            <person name="Callol A."/>
            <person name="Pajuelo D."/>
            <person name="Ebbesson L."/>
            <person name="Teles M."/>
            <person name="MacKenzie S."/>
            <person name="Amaro C."/>
        </authorList>
    </citation>
    <scope>NUCLEOTIDE SEQUENCE</scope>
</reference>